<keyword evidence="1" id="KW-1133">Transmembrane helix</keyword>
<accession>A0A926S457</accession>
<keyword evidence="1" id="KW-0812">Transmembrane</keyword>
<evidence type="ECO:0000313" key="2">
    <source>
        <dbReference type="EMBL" id="MBD1545061.1"/>
    </source>
</evidence>
<dbReference type="RefSeq" id="WP_190289722.1">
    <property type="nucleotide sequence ID" value="NZ_JABFCZ010000002.1"/>
</dbReference>
<organism evidence="2 3">
    <name type="scientific">Roseibium aggregatum</name>
    <dbReference type="NCBI Taxonomy" id="187304"/>
    <lineage>
        <taxon>Bacteria</taxon>
        <taxon>Pseudomonadati</taxon>
        <taxon>Pseudomonadota</taxon>
        <taxon>Alphaproteobacteria</taxon>
        <taxon>Hyphomicrobiales</taxon>
        <taxon>Stappiaceae</taxon>
        <taxon>Roseibium</taxon>
    </lineage>
</organism>
<evidence type="ECO:0000256" key="1">
    <source>
        <dbReference type="SAM" id="Phobius"/>
    </source>
</evidence>
<keyword evidence="1" id="KW-0472">Membrane</keyword>
<dbReference type="Proteomes" id="UP000598467">
    <property type="component" value="Unassembled WGS sequence"/>
</dbReference>
<gene>
    <name evidence="2" type="ORF">HK439_02210</name>
</gene>
<feature type="transmembrane region" description="Helical" evidence="1">
    <location>
        <begin position="48"/>
        <end position="67"/>
    </location>
</feature>
<evidence type="ECO:0000313" key="3">
    <source>
        <dbReference type="Proteomes" id="UP000598467"/>
    </source>
</evidence>
<sequence>MVSASSVLSLVEAGAAFAAVILLYLILSDVYRSARMPAWMNGDVVPQLLCVVLTGAVVGILIAIYSTAMGLPFGTTSDAGLATGILAGASVAAYVLMRVIRSALHLRQPA</sequence>
<proteinExistence type="predicted"/>
<reference evidence="2" key="1">
    <citation type="submission" date="2020-05" db="EMBL/GenBank/DDBJ databases">
        <title>Identification of trans-AT polyketide cluster in two marine bacteria, producers of a novel glutaramide-containing polyketide sesbanimide D and analogs.</title>
        <authorList>
            <person name="Kacar D."/>
            <person name="Rodriguez P."/>
            <person name="Canedo L."/>
            <person name="Gonzalez E."/>
            <person name="Galan B."/>
            <person name="De La Calle F."/>
            <person name="Garcia J.L."/>
        </authorList>
    </citation>
    <scope>NUCLEOTIDE SEQUENCE</scope>
    <source>
        <strain evidence="2">PHM038</strain>
    </source>
</reference>
<dbReference type="EMBL" id="JABFCZ010000002">
    <property type="protein sequence ID" value="MBD1545061.1"/>
    <property type="molecule type" value="Genomic_DNA"/>
</dbReference>
<protein>
    <submittedName>
        <fullName evidence="2">Uncharacterized protein</fullName>
    </submittedName>
</protein>
<feature type="transmembrane region" description="Helical" evidence="1">
    <location>
        <begin position="79"/>
        <end position="97"/>
    </location>
</feature>
<feature type="transmembrane region" description="Helical" evidence="1">
    <location>
        <begin position="6"/>
        <end position="27"/>
    </location>
</feature>
<name>A0A926S457_9HYPH</name>
<dbReference type="AlphaFoldDB" id="A0A926S457"/>
<comment type="caution">
    <text evidence="2">The sequence shown here is derived from an EMBL/GenBank/DDBJ whole genome shotgun (WGS) entry which is preliminary data.</text>
</comment>